<evidence type="ECO:0000259" key="2">
    <source>
        <dbReference type="PROSITE" id="PS50132"/>
    </source>
</evidence>
<dbReference type="SUPFAM" id="SSF48097">
    <property type="entry name" value="Regulator of G-protein signaling, RGS"/>
    <property type="match status" value="1"/>
</dbReference>
<dbReference type="InterPro" id="IPR044926">
    <property type="entry name" value="RGS_subdomain_2"/>
</dbReference>
<comment type="caution">
    <text evidence="3">The sequence shown here is derived from an EMBL/GenBank/DDBJ whole genome shotgun (WGS) entry which is preliminary data.</text>
</comment>
<evidence type="ECO:0000256" key="1">
    <source>
        <dbReference type="SAM" id="MobiDB-lite"/>
    </source>
</evidence>
<keyword evidence="4" id="KW-1185">Reference proteome</keyword>
<feature type="compositionally biased region" description="Polar residues" evidence="1">
    <location>
        <begin position="273"/>
        <end position="282"/>
    </location>
</feature>
<feature type="compositionally biased region" description="Polar residues" evidence="1">
    <location>
        <begin position="360"/>
        <end position="372"/>
    </location>
</feature>
<reference evidence="4" key="1">
    <citation type="journal article" date="2023" name="Mol. Phylogenet. Evol.">
        <title>Genome-scale phylogeny and comparative genomics of the fungal order Sordariales.</title>
        <authorList>
            <person name="Hensen N."/>
            <person name="Bonometti L."/>
            <person name="Westerberg I."/>
            <person name="Brannstrom I.O."/>
            <person name="Guillou S."/>
            <person name="Cros-Aarteil S."/>
            <person name="Calhoun S."/>
            <person name="Haridas S."/>
            <person name="Kuo A."/>
            <person name="Mondo S."/>
            <person name="Pangilinan J."/>
            <person name="Riley R."/>
            <person name="LaButti K."/>
            <person name="Andreopoulos B."/>
            <person name="Lipzen A."/>
            <person name="Chen C."/>
            <person name="Yan M."/>
            <person name="Daum C."/>
            <person name="Ng V."/>
            <person name="Clum A."/>
            <person name="Steindorff A."/>
            <person name="Ohm R.A."/>
            <person name="Martin F."/>
            <person name="Silar P."/>
            <person name="Natvig D.O."/>
            <person name="Lalanne C."/>
            <person name="Gautier V."/>
            <person name="Ament-Velasquez S.L."/>
            <person name="Kruys A."/>
            <person name="Hutchinson M.I."/>
            <person name="Powell A.J."/>
            <person name="Barry K."/>
            <person name="Miller A.N."/>
            <person name="Grigoriev I.V."/>
            <person name="Debuchy R."/>
            <person name="Gladieux P."/>
            <person name="Hiltunen Thoren M."/>
            <person name="Johannesson H."/>
        </authorList>
    </citation>
    <scope>NUCLEOTIDE SEQUENCE [LARGE SCALE GENOMIC DNA]</scope>
    <source>
        <strain evidence="4">CBS 340.73</strain>
    </source>
</reference>
<sequence>MTRGARLRRQSPTFLSPSPSPRETSPQPSSVYEDDDDGHSIMTTSRPASMALPSGMASPPSLQEILSSTAPPPYTLSAFMAFLSQNHCLETLEFTMHAERYRATYAEIVAGQQPNWIRDGSEHLCSMWQKLMHTYILPYGPREVNLPSHVRDRLLSLPPTPVPPHPSELDEAVRIVYELMNDSVLGPFLESVAMSYAQPLEEVDEEHSHEHRQGRSRLRISKDQSSSSSATEESSRSPKSGFLPLLNIGRSNEHGTRSASSLTDIVEGGLSDDNGSSASPSGTEPMTPPTTPPTSDWAFSTSPGSLQRAISAHNSGWKKMGARLGLGGKKSRSKRSHTTSATSAGADSEIVSVISIEKTQTADQTQMPTRNLSEWEEPHPGQRLSYPMHRQEGWGGNEQQSVSTGACRSGMAAKGYAPYPNRGGRHAGGGTRRLARPRVRTATLRPLRIPAKVLEESVVRTPTSVTSNSTTSSNVPMLHHQTPQRYSTTDSDSEGQTDSGRGEQMNLTGENTVGIIEAMPPSELASSGLYLSDLSNHLNIAFGDREQRAGCCDGVDDPSVACVGGPEIYAHAVGLDQDLYGWEAELDKKLQMSDAGVCEDYISRFQYRRAGGARRSLLHRVFNLGQDRDT</sequence>
<feature type="region of interest" description="Disordered" evidence="1">
    <location>
        <begin position="201"/>
        <end position="345"/>
    </location>
</feature>
<feature type="domain" description="RGS" evidence="2">
    <location>
        <begin position="79"/>
        <end position="191"/>
    </location>
</feature>
<feature type="compositionally biased region" description="Polar residues" evidence="1">
    <location>
        <begin position="481"/>
        <end position="506"/>
    </location>
</feature>
<proteinExistence type="predicted"/>
<dbReference type="PANTHER" id="PTHR10845:SF267">
    <property type="entry name" value="REGULATOR OF G PROTEIN SIGNALING DOMAIN PROTEIN (AFU_ORTHOLOGUE AFUA_6G06860)"/>
    <property type="match status" value="1"/>
</dbReference>
<feature type="compositionally biased region" description="Polar residues" evidence="1">
    <location>
        <begin position="10"/>
        <end position="30"/>
    </location>
</feature>
<feature type="compositionally biased region" description="Low complexity" evidence="1">
    <location>
        <begin position="459"/>
        <end position="476"/>
    </location>
</feature>
<feature type="region of interest" description="Disordered" evidence="1">
    <location>
        <begin position="459"/>
        <end position="506"/>
    </location>
</feature>
<dbReference type="Pfam" id="PF00615">
    <property type="entry name" value="RGS"/>
    <property type="match status" value="1"/>
</dbReference>
<feature type="region of interest" description="Disordered" evidence="1">
    <location>
        <begin position="360"/>
        <end position="381"/>
    </location>
</feature>
<dbReference type="EMBL" id="MU853752">
    <property type="protein sequence ID" value="KAK3946274.1"/>
    <property type="molecule type" value="Genomic_DNA"/>
</dbReference>
<dbReference type="PANTHER" id="PTHR10845">
    <property type="entry name" value="REGULATOR OF G PROTEIN SIGNALING"/>
    <property type="match status" value="1"/>
</dbReference>
<dbReference type="CDD" id="cd07440">
    <property type="entry name" value="RGS"/>
    <property type="match status" value="1"/>
</dbReference>
<evidence type="ECO:0000313" key="4">
    <source>
        <dbReference type="Proteomes" id="UP001303473"/>
    </source>
</evidence>
<dbReference type="InterPro" id="IPR016137">
    <property type="entry name" value="RGS"/>
</dbReference>
<dbReference type="Gene3D" id="1.10.167.10">
    <property type="entry name" value="Regulator of G-protein Signalling 4, domain 2"/>
    <property type="match status" value="1"/>
</dbReference>
<evidence type="ECO:0000313" key="3">
    <source>
        <dbReference type="EMBL" id="KAK3946274.1"/>
    </source>
</evidence>
<dbReference type="AlphaFoldDB" id="A0AAN6NJI4"/>
<accession>A0AAN6NJI4</accession>
<gene>
    <name evidence="3" type="ORF">QBC46DRAFT_402638</name>
</gene>
<protein>
    <recommendedName>
        <fullName evidence="2">RGS domain-containing protein</fullName>
    </recommendedName>
</protein>
<dbReference type="SMART" id="SM00315">
    <property type="entry name" value="RGS"/>
    <property type="match status" value="1"/>
</dbReference>
<feature type="compositionally biased region" description="Low complexity" evidence="1">
    <location>
        <begin position="223"/>
        <end position="240"/>
    </location>
</feature>
<dbReference type="Proteomes" id="UP001303473">
    <property type="component" value="Unassembled WGS sequence"/>
</dbReference>
<feature type="region of interest" description="Disordered" evidence="1">
    <location>
        <begin position="1"/>
        <end position="66"/>
    </location>
</feature>
<dbReference type="InterPro" id="IPR036305">
    <property type="entry name" value="RGS_sf"/>
</dbReference>
<organism evidence="3 4">
    <name type="scientific">Diplogelasinospora grovesii</name>
    <dbReference type="NCBI Taxonomy" id="303347"/>
    <lineage>
        <taxon>Eukaryota</taxon>
        <taxon>Fungi</taxon>
        <taxon>Dikarya</taxon>
        <taxon>Ascomycota</taxon>
        <taxon>Pezizomycotina</taxon>
        <taxon>Sordariomycetes</taxon>
        <taxon>Sordariomycetidae</taxon>
        <taxon>Sordariales</taxon>
        <taxon>Diplogelasinosporaceae</taxon>
        <taxon>Diplogelasinospora</taxon>
    </lineage>
</organism>
<name>A0AAN6NJI4_9PEZI</name>
<dbReference type="PROSITE" id="PS50132">
    <property type="entry name" value="RGS"/>
    <property type="match status" value="1"/>
</dbReference>